<dbReference type="GO" id="GO:0048046">
    <property type="term" value="C:apoplast"/>
    <property type="evidence" value="ECO:0007669"/>
    <property type="project" value="UniProtKB-SubCell"/>
</dbReference>
<evidence type="ECO:0000256" key="6">
    <source>
        <dbReference type="ARBA" id="ARBA00022729"/>
    </source>
</evidence>
<evidence type="ECO:0000313" key="16">
    <source>
        <dbReference type="EMBL" id="GKV14170.1"/>
    </source>
</evidence>
<feature type="binding site" evidence="10">
    <location>
        <position position="101"/>
    </location>
    <ligand>
        <name>oxalate</name>
        <dbReference type="ChEBI" id="CHEBI:30623"/>
    </ligand>
</feature>
<dbReference type="GO" id="GO:2000280">
    <property type="term" value="P:regulation of root development"/>
    <property type="evidence" value="ECO:0007669"/>
    <property type="project" value="UniProtKB-ARBA"/>
</dbReference>
<dbReference type="GO" id="GO:0010497">
    <property type="term" value="P:plasmodesmata-mediated intercellular transport"/>
    <property type="evidence" value="ECO:0007669"/>
    <property type="project" value="UniProtKB-ARBA"/>
</dbReference>
<feature type="binding site" evidence="10">
    <location>
        <position position="106"/>
    </location>
    <ligand>
        <name>oxalate</name>
        <dbReference type="ChEBI" id="CHEBI:30623"/>
    </ligand>
</feature>
<dbReference type="PRINTS" id="PR00325">
    <property type="entry name" value="GERMIN"/>
</dbReference>
<evidence type="ECO:0000313" key="17">
    <source>
        <dbReference type="Proteomes" id="UP001054252"/>
    </source>
</evidence>
<comment type="subcellular location">
    <subcellularLocation>
        <location evidence="1 13">Secreted</location>
        <location evidence="1 13">Extracellular space</location>
        <location evidence="1 13">Apoplast</location>
    </subcellularLocation>
</comment>
<keyword evidence="4 13" id="KW-0964">Secreted</keyword>
<evidence type="ECO:0000256" key="5">
    <source>
        <dbReference type="ARBA" id="ARBA00022723"/>
    </source>
</evidence>
<feature type="binding site" evidence="11">
    <location>
        <position position="99"/>
    </location>
    <ligand>
        <name>Mn(2+)</name>
        <dbReference type="ChEBI" id="CHEBI:29035"/>
    </ligand>
</feature>
<keyword evidence="5 10" id="KW-0479">Metal-binding</keyword>
<evidence type="ECO:0000256" key="8">
    <source>
        <dbReference type="ARBA" id="ARBA00023180"/>
    </source>
</evidence>
<dbReference type="InterPro" id="IPR011051">
    <property type="entry name" value="RmlC_Cupin_sf"/>
</dbReference>
<organism evidence="16 17">
    <name type="scientific">Rubroshorea leprosula</name>
    <dbReference type="NCBI Taxonomy" id="152421"/>
    <lineage>
        <taxon>Eukaryota</taxon>
        <taxon>Viridiplantae</taxon>
        <taxon>Streptophyta</taxon>
        <taxon>Embryophyta</taxon>
        <taxon>Tracheophyta</taxon>
        <taxon>Spermatophyta</taxon>
        <taxon>Magnoliopsida</taxon>
        <taxon>eudicotyledons</taxon>
        <taxon>Gunneridae</taxon>
        <taxon>Pentapetalae</taxon>
        <taxon>rosids</taxon>
        <taxon>malvids</taxon>
        <taxon>Malvales</taxon>
        <taxon>Dipterocarpaceae</taxon>
        <taxon>Rubroshorea</taxon>
    </lineage>
</organism>
<dbReference type="EMBL" id="BPVZ01000040">
    <property type="protein sequence ID" value="GKV14170.1"/>
    <property type="molecule type" value="Genomic_DNA"/>
</dbReference>
<dbReference type="Gene3D" id="2.60.120.10">
    <property type="entry name" value="Jelly Rolls"/>
    <property type="match status" value="1"/>
</dbReference>
<dbReference type="GO" id="GO:0009506">
    <property type="term" value="C:plasmodesma"/>
    <property type="evidence" value="ECO:0007669"/>
    <property type="project" value="UniProtKB-ARBA"/>
</dbReference>
<dbReference type="InterPro" id="IPR006045">
    <property type="entry name" value="Cupin_1"/>
</dbReference>
<dbReference type="FunFam" id="2.60.120.10:FF:000025">
    <property type="entry name" value="germin-like protein subfamily 2 member 1"/>
    <property type="match status" value="1"/>
</dbReference>
<dbReference type="InterPro" id="IPR014710">
    <property type="entry name" value="RmlC-like_jellyroll"/>
</dbReference>
<evidence type="ECO:0000259" key="15">
    <source>
        <dbReference type="SMART" id="SM00835"/>
    </source>
</evidence>
<keyword evidence="6 14" id="KW-0732">Signal</keyword>
<accession>A0AAV5JV33</accession>
<feature type="signal peptide" evidence="14">
    <location>
        <begin position="1"/>
        <end position="15"/>
    </location>
</feature>
<dbReference type="SUPFAM" id="SSF51182">
    <property type="entry name" value="RmlC-like cupins"/>
    <property type="match status" value="1"/>
</dbReference>
<keyword evidence="8" id="KW-0325">Glycoprotein</keyword>
<evidence type="ECO:0000256" key="10">
    <source>
        <dbReference type="PIRSR" id="PIRSR601929-1"/>
    </source>
</evidence>
<feature type="disulfide bond" evidence="12">
    <location>
        <begin position="22"/>
        <end position="37"/>
    </location>
</feature>
<proteinExistence type="inferred from homology"/>
<dbReference type="PANTHER" id="PTHR31238">
    <property type="entry name" value="GERMIN-LIKE PROTEIN SUBFAMILY 3 MEMBER 3"/>
    <property type="match status" value="1"/>
</dbReference>
<evidence type="ECO:0000256" key="7">
    <source>
        <dbReference type="ARBA" id="ARBA00023157"/>
    </source>
</evidence>
<evidence type="ECO:0000256" key="3">
    <source>
        <dbReference type="ARBA" id="ARBA00022523"/>
    </source>
</evidence>
<evidence type="ECO:0000256" key="12">
    <source>
        <dbReference type="PIRSR" id="PIRSR601929-3"/>
    </source>
</evidence>
<dbReference type="SMART" id="SM00835">
    <property type="entry name" value="Cupin_1"/>
    <property type="match status" value="1"/>
</dbReference>
<feature type="binding site" evidence="10">
    <location>
        <position position="96"/>
    </location>
    <ligand>
        <name>oxalate</name>
        <dbReference type="ChEBI" id="CHEBI:30623"/>
    </ligand>
</feature>
<dbReference type="Proteomes" id="UP001054252">
    <property type="component" value="Unassembled WGS sequence"/>
</dbReference>
<keyword evidence="7 12" id="KW-1015">Disulfide bond</keyword>
<evidence type="ECO:0000256" key="14">
    <source>
        <dbReference type="SAM" id="SignalP"/>
    </source>
</evidence>
<sequence>MVLFLLPLLSHSADNDPLQDFCVGNLAASPSLNGFPCKSASSVTSDDFFFDGLSKEGNTNNTFGAGVTPTNVLAFLGLNTLGISMNRVDFAPGGVNPPHSHPRSTESRIVIKGNLLVGFVAIDNKFYSKVLTRGQMIVIPRGLVHFQQNVGKGKALAFTAFNSQLPGAVVLPKTIFAANPSIPEEVLVITQFWG</sequence>
<comment type="caution">
    <text evidence="16">The sequence shown here is derived from an EMBL/GenBank/DDBJ whole genome shotgun (WGS) entry which is preliminary data.</text>
</comment>
<gene>
    <name evidence="16" type="ORF">SLEP1_g25080</name>
</gene>
<dbReference type="GO" id="GO:0030145">
    <property type="term" value="F:manganese ion binding"/>
    <property type="evidence" value="ECO:0007669"/>
    <property type="project" value="UniProtKB-UniRule"/>
</dbReference>
<evidence type="ECO:0000256" key="11">
    <source>
        <dbReference type="PIRSR" id="PIRSR601929-2"/>
    </source>
</evidence>
<feature type="chain" id="PRO_5043808937" description="Germin-like protein" evidence="14">
    <location>
        <begin position="16"/>
        <end position="194"/>
    </location>
</feature>
<evidence type="ECO:0000256" key="4">
    <source>
        <dbReference type="ARBA" id="ARBA00022525"/>
    </source>
</evidence>
<keyword evidence="17" id="KW-1185">Reference proteome</keyword>
<name>A0AAV5JV33_9ROSI</name>
<comment type="similarity">
    <text evidence="2 13">Belongs to the germin family.</text>
</comment>
<feature type="binding site" evidence="11">
    <location>
        <position position="106"/>
    </location>
    <ligand>
        <name>Mn(2+)</name>
        <dbReference type="ChEBI" id="CHEBI:29035"/>
    </ligand>
</feature>
<keyword evidence="3 13" id="KW-0052">Apoplast</keyword>
<reference evidence="16 17" key="1">
    <citation type="journal article" date="2021" name="Commun. Biol.">
        <title>The genome of Shorea leprosula (Dipterocarpaceae) highlights the ecological relevance of drought in aseasonal tropical rainforests.</title>
        <authorList>
            <person name="Ng K.K.S."/>
            <person name="Kobayashi M.J."/>
            <person name="Fawcett J.A."/>
            <person name="Hatakeyama M."/>
            <person name="Paape T."/>
            <person name="Ng C.H."/>
            <person name="Ang C.C."/>
            <person name="Tnah L.H."/>
            <person name="Lee C.T."/>
            <person name="Nishiyama T."/>
            <person name="Sese J."/>
            <person name="O'Brien M.J."/>
            <person name="Copetti D."/>
            <person name="Mohd Noor M.I."/>
            <person name="Ong R.C."/>
            <person name="Putra M."/>
            <person name="Sireger I.Z."/>
            <person name="Indrioko S."/>
            <person name="Kosugi Y."/>
            <person name="Izuno A."/>
            <person name="Isagi Y."/>
            <person name="Lee S.L."/>
            <person name="Shimizu K.K."/>
        </authorList>
    </citation>
    <scope>NUCLEOTIDE SEQUENCE [LARGE SCALE GENOMIC DNA]</scope>
    <source>
        <strain evidence="16">214</strain>
    </source>
</reference>
<evidence type="ECO:0000256" key="1">
    <source>
        <dbReference type="ARBA" id="ARBA00004271"/>
    </source>
</evidence>
<feature type="binding site" evidence="10">
    <location>
        <position position="86"/>
    </location>
    <ligand>
        <name>oxalate</name>
        <dbReference type="ChEBI" id="CHEBI:30623"/>
    </ligand>
</feature>
<feature type="binding site" evidence="11">
    <location>
        <position position="145"/>
    </location>
    <ligand>
        <name>Mn(2+)</name>
        <dbReference type="ChEBI" id="CHEBI:29035"/>
    </ligand>
</feature>
<evidence type="ECO:0000256" key="13">
    <source>
        <dbReference type="RuleBase" id="RU366015"/>
    </source>
</evidence>
<dbReference type="CDD" id="cd02241">
    <property type="entry name" value="cupin_OxOx"/>
    <property type="match status" value="1"/>
</dbReference>
<dbReference type="AlphaFoldDB" id="A0AAV5JV33"/>
<evidence type="ECO:0000256" key="2">
    <source>
        <dbReference type="ARBA" id="ARBA00007456"/>
    </source>
</evidence>
<evidence type="ECO:0000256" key="9">
    <source>
        <dbReference type="ARBA" id="ARBA00023211"/>
    </source>
</evidence>
<feature type="domain" description="Cupin type-1" evidence="15">
    <location>
        <begin position="51"/>
        <end position="188"/>
    </location>
</feature>
<keyword evidence="9 10" id="KW-0464">Manganese</keyword>
<protein>
    <recommendedName>
        <fullName evidence="13">Germin-like protein</fullName>
    </recommendedName>
</protein>
<dbReference type="Pfam" id="PF00190">
    <property type="entry name" value="Cupin_1"/>
    <property type="match status" value="1"/>
</dbReference>
<dbReference type="InterPro" id="IPR001929">
    <property type="entry name" value="Germin"/>
</dbReference>
<feature type="binding site" evidence="11">
    <location>
        <position position="101"/>
    </location>
    <ligand>
        <name>Mn(2+)</name>
        <dbReference type="ChEBI" id="CHEBI:29035"/>
    </ligand>
</feature>